<comment type="caution">
    <text evidence="5">The sequence shown here is derived from an EMBL/GenBank/DDBJ whole genome shotgun (WGS) entry which is preliminary data.</text>
</comment>
<dbReference type="InterPro" id="IPR011936">
    <property type="entry name" value="Myxo_disulph_rpt"/>
</dbReference>
<evidence type="ECO:0000256" key="1">
    <source>
        <dbReference type="ARBA" id="ARBA00022729"/>
    </source>
</evidence>
<keyword evidence="4" id="KW-1133">Transmembrane helix</keyword>
<dbReference type="Pfam" id="PF13948">
    <property type="entry name" value="DUF4215"/>
    <property type="match status" value="5"/>
</dbReference>
<dbReference type="NCBIfam" id="TIGR02232">
    <property type="entry name" value="myxo_disulf_rpt"/>
    <property type="match status" value="4"/>
</dbReference>
<evidence type="ECO:0000256" key="2">
    <source>
        <dbReference type="ARBA" id="ARBA00022737"/>
    </source>
</evidence>
<keyword evidence="2" id="KW-0677">Repeat</keyword>
<evidence type="ECO:0008006" key="7">
    <source>
        <dbReference type="Google" id="ProtNLM"/>
    </source>
</evidence>
<dbReference type="SMART" id="SM00261">
    <property type="entry name" value="FU"/>
    <property type="match status" value="3"/>
</dbReference>
<keyword evidence="4" id="KW-0472">Membrane</keyword>
<keyword evidence="1" id="KW-0732">Signal</keyword>
<dbReference type="AlphaFoldDB" id="A0A8S1RID1"/>
<evidence type="ECO:0000256" key="3">
    <source>
        <dbReference type="ARBA" id="ARBA00023157"/>
    </source>
</evidence>
<evidence type="ECO:0000313" key="6">
    <source>
        <dbReference type="Proteomes" id="UP000692954"/>
    </source>
</evidence>
<dbReference type="OrthoDB" id="409374at2759"/>
<feature type="transmembrane region" description="Helical" evidence="4">
    <location>
        <begin position="1211"/>
        <end position="1232"/>
    </location>
</feature>
<organism evidence="5 6">
    <name type="scientific">Paramecium sonneborni</name>
    <dbReference type="NCBI Taxonomy" id="65129"/>
    <lineage>
        <taxon>Eukaryota</taxon>
        <taxon>Sar</taxon>
        <taxon>Alveolata</taxon>
        <taxon>Ciliophora</taxon>
        <taxon>Intramacronucleata</taxon>
        <taxon>Oligohymenophorea</taxon>
        <taxon>Peniculida</taxon>
        <taxon>Parameciidae</taxon>
        <taxon>Paramecium</taxon>
    </lineage>
</organism>
<reference evidence="5" key="1">
    <citation type="submission" date="2021-01" db="EMBL/GenBank/DDBJ databases">
        <authorList>
            <consortium name="Genoscope - CEA"/>
            <person name="William W."/>
        </authorList>
    </citation>
    <scope>NUCLEOTIDE SEQUENCE</scope>
</reference>
<feature type="transmembrane region" description="Helical" evidence="4">
    <location>
        <begin position="1180"/>
        <end position="1199"/>
    </location>
</feature>
<feature type="transmembrane region" description="Helical" evidence="4">
    <location>
        <begin position="1090"/>
        <end position="1110"/>
    </location>
</feature>
<gene>
    <name evidence="5" type="ORF">PSON_ATCC_30995.1.T1700006</name>
</gene>
<proteinExistence type="predicted"/>
<feature type="transmembrane region" description="Helical" evidence="4">
    <location>
        <begin position="1154"/>
        <end position="1173"/>
    </location>
</feature>
<accession>A0A8S1RID1</accession>
<feature type="transmembrane region" description="Helical" evidence="4">
    <location>
        <begin position="887"/>
        <end position="905"/>
    </location>
</feature>
<evidence type="ECO:0000256" key="4">
    <source>
        <dbReference type="SAM" id="Phobius"/>
    </source>
</evidence>
<feature type="transmembrane region" description="Helical" evidence="4">
    <location>
        <begin position="984"/>
        <end position="1008"/>
    </location>
</feature>
<dbReference type="PANTHER" id="PTHR38934:SF6">
    <property type="entry name" value="CHROMOSOME UNDETERMINED SCAFFOLD_176, WHOLE GENOME SHOTGUN SEQUENCE"/>
    <property type="match status" value="1"/>
</dbReference>
<keyword evidence="4" id="KW-0812">Transmembrane</keyword>
<name>A0A8S1RID1_9CILI</name>
<dbReference type="InterPro" id="IPR006212">
    <property type="entry name" value="Furin_repeat"/>
</dbReference>
<dbReference type="Proteomes" id="UP000692954">
    <property type="component" value="Unassembled WGS sequence"/>
</dbReference>
<dbReference type="EMBL" id="CAJJDN010000170">
    <property type="protein sequence ID" value="CAD8126709.1"/>
    <property type="molecule type" value="Genomic_DNA"/>
</dbReference>
<sequence>MSGFTLPNQWLLIAMNPYVGGIDYCNSQQILYFDNPILDNLVVHRKFTLVPHYQVIISLKFWRIDTWNNKNFTIYANYEKIYDRAFQSQLDITTNLCQDNTINDEEVNIEVSFEHFYPSLTVVLKGEGNRWGISNLKLEIDECPSGCQACNSNGCLDQIQVPILTASLGQSFSCGGVNFIGSTSSSYMETNVNLNPHNKISCAIKFVLQNCNSPTVTLKIDDQIVTTTQKLSSVIDTIPQYCFLIQNLDLRLNEMAHSNPTIKIRIDFVFSQTSPTVTGPRFGVEDFLLFTNQKIIKIIEESNQQPYEGCLLDILQYVEGCIFCVRNICLQCEEGWIYNQQDQSCNPKCGDLKLVQNEECDDGNSIPYDGCHQCKYSCPNFCKQCEKGKCIECLQPYELINQKYIQTQGYYQHIQLNNDHMRLMFSQFLDCNPLNYGIMGYYYNQCQIYNIPLCTNQQWNICLECQFGYELTKSKKQCVSICNDGLIQQFEICDDGNKIQFDGCFQCQQNYQLECLNCVNSKCLLCQEGWYLIDENCIPFCGDGITVPTEQCDDGNDLIGDGCYQCQSECSNCLLCNYLNQCQICQEYFHSVQDICIPICGDNYIVPGLEQCEDGNQLQFDGCYNCQLECNSDCQRCQYGQCHDLCQIDELYIDGKCLKLNPNDVDIQNTNTNYNCTNECLECIQGQCLKCQQQFKLLNGTCLKFLCGDGVLELSEECDDGNILSNDGCSNLCQIESNWICFNKQEQINTCYSLTTSYLQYLNSTNLYQFVQFTYSLKVRLISNTLPQNFINQNSFKILGIQEDNYQITSIPVIPIAQNEHRQIFYDFKIQFYEQIQSKVNFTIFINETIFDENEQSVSPTNISIELKAPKVLTSFQRDTSKTLKTIGYSFMLSIGCSSVIMIILGRFAQTIELIDILQYQQYLKYINVAYPYNVQIYFESSNFISLEPLLNYLKFEDLYQNLIEDNFLESIGKFKEYELNADFLSNFNCFIFQLSIGGAFILMLFIYEKYFSKYISLEKIFSFIRKFNCDLFQQFFINLYIYKKNNLEISKIINRNTFIQFFYANSWDLMFKVGLFLNSYTNSEYRQNISLLICFICFWIMLQIFFYDFRKLYNKLDITKGKQIQHEKLILFKKFSFHFLLTSMQFHPTVQSILMGFFITFYITLALGLKFITSKIEILTTLSLEIPITFHLLLNITYSKDFQSYTTFNQQIYIGFLQIGLLVFSLIGPLVKTVYELYQSFQKYNNKKSKQEIKNIISTNVFVQVF</sequence>
<dbReference type="PANTHER" id="PTHR38934">
    <property type="entry name" value="HYPHALLY REGULATED CELL WALL PROTEIN 1"/>
    <property type="match status" value="1"/>
</dbReference>
<protein>
    <recommendedName>
        <fullName evidence="7">Transmembrane protein</fullName>
    </recommendedName>
</protein>
<evidence type="ECO:0000313" key="5">
    <source>
        <dbReference type="EMBL" id="CAD8126709.1"/>
    </source>
</evidence>
<keyword evidence="3" id="KW-1015">Disulfide bond</keyword>
<keyword evidence="6" id="KW-1185">Reference proteome</keyword>